<evidence type="ECO:0000313" key="3">
    <source>
        <dbReference type="EMBL" id="WFG40779.1"/>
    </source>
</evidence>
<organism evidence="3 4">
    <name type="scientific">Candidatus Lucifugimonas marina</name>
    <dbReference type="NCBI Taxonomy" id="3038979"/>
    <lineage>
        <taxon>Bacteria</taxon>
        <taxon>Bacillati</taxon>
        <taxon>Chloroflexota</taxon>
        <taxon>Dehalococcoidia</taxon>
        <taxon>SAR202 cluster</taxon>
        <taxon>Candidatus Lucifugimonadales</taxon>
        <taxon>Candidatus Lucifugimonadaceae</taxon>
        <taxon>Candidatus Lucifugimonas</taxon>
    </lineage>
</organism>
<dbReference type="InterPro" id="IPR050904">
    <property type="entry name" value="Adhesion/Biosynth-related"/>
</dbReference>
<keyword evidence="4" id="KW-1185">Reference proteome</keyword>
<dbReference type="Pfam" id="PF02469">
    <property type="entry name" value="Fasciclin"/>
    <property type="match status" value="2"/>
</dbReference>
<protein>
    <submittedName>
        <fullName evidence="3">Fasciclin domain-containing protein</fullName>
    </submittedName>
</protein>
<dbReference type="Gene3D" id="2.30.180.10">
    <property type="entry name" value="FAS1 domain"/>
    <property type="match status" value="2"/>
</dbReference>
<dbReference type="AlphaFoldDB" id="A0AAJ5ZGG1"/>
<evidence type="ECO:0000313" key="4">
    <source>
        <dbReference type="Proteomes" id="UP001219901"/>
    </source>
</evidence>
<evidence type="ECO:0000259" key="2">
    <source>
        <dbReference type="PROSITE" id="PS50213"/>
    </source>
</evidence>
<name>A0AAJ5ZGG1_9CHLR</name>
<gene>
    <name evidence="3" type="ORF">GKO48_09340</name>
</gene>
<dbReference type="FunFam" id="2.30.180.10:FF:000019">
    <property type="entry name" value="Cell surface lipoprotein"/>
    <property type="match status" value="2"/>
</dbReference>
<sequence>MVLVACYSDEENPPTVAPTPQPEPTQAPASNDVVASTIVDIAVEDGRFGTLVTALQAAGLVDTLAGEGPFTVFAPTDDAFAALPDGVVAGLLEDVPALTDVLTYHVVSGSVLAEQVVGLTSATTLQGEDVTVAVNDGSVMIDGANVIITDIIGSNGVIHVIDAVILPSAIAASLATPEDAMDSMVVSKTIVDIAVEDGRFGTLVTALQAAGLVDTLAGDGPFTVFAPTDDAFAALPDGVVAGLLEDIPALTDVLTYHVVAGSVLAEQVVGLTSATTLQGEDVTFAVNDGSVMIDGANVIITDIIGSNGVIHVIDAVILP</sequence>
<dbReference type="SMART" id="SM00554">
    <property type="entry name" value="FAS1"/>
    <property type="match status" value="2"/>
</dbReference>
<feature type="domain" description="FAS1" evidence="2">
    <location>
        <begin position="187"/>
        <end position="317"/>
    </location>
</feature>
<dbReference type="InterPro" id="IPR036378">
    <property type="entry name" value="FAS1_dom_sf"/>
</dbReference>
<dbReference type="PANTHER" id="PTHR10900:SF77">
    <property type="entry name" value="FI19380P1"/>
    <property type="match status" value="1"/>
</dbReference>
<dbReference type="PROSITE" id="PS50213">
    <property type="entry name" value="FAS1"/>
    <property type="match status" value="2"/>
</dbReference>
<reference evidence="3 4" key="1">
    <citation type="submission" date="2019-11" db="EMBL/GenBank/DDBJ databases">
        <authorList>
            <person name="Cho J.-C."/>
        </authorList>
    </citation>
    <scope>NUCLEOTIDE SEQUENCE [LARGE SCALE GENOMIC DNA]</scope>
    <source>
        <strain evidence="3 4">JH1073</strain>
    </source>
</reference>
<dbReference type="EMBL" id="CP046147">
    <property type="protein sequence ID" value="WFG40779.1"/>
    <property type="molecule type" value="Genomic_DNA"/>
</dbReference>
<dbReference type="InterPro" id="IPR000782">
    <property type="entry name" value="FAS1_domain"/>
</dbReference>
<proteinExistence type="predicted"/>
<dbReference type="SUPFAM" id="SSF82153">
    <property type="entry name" value="FAS1 domain"/>
    <property type="match status" value="2"/>
</dbReference>
<dbReference type="GO" id="GO:0005615">
    <property type="term" value="C:extracellular space"/>
    <property type="evidence" value="ECO:0007669"/>
    <property type="project" value="TreeGrafter"/>
</dbReference>
<reference evidence="4" key="2">
    <citation type="submission" date="2023-06" db="EMBL/GenBank/DDBJ databases">
        <title>Pangenomics reveal diversification of enzyme families and niche specialization in globally abundant SAR202 bacteria.</title>
        <authorList>
            <person name="Saw J.H.W."/>
        </authorList>
    </citation>
    <scope>NUCLEOTIDE SEQUENCE [LARGE SCALE GENOMIC DNA]</scope>
    <source>
        <strain evidence="4">JH1073</strain>
    </source>
</reference>
<evidence type="ECO:0000256" key="1">
    <source>
        <dbReference type="SAM" id="MobiDB-lite"/>
    </source>
</evidence>
<accession>A0AAJ5ZGG1</accession>
<feature type="region of interest" description="Disordered" evidence="1">
    <location>
        <begin position="9"/>
        <end position="30"/>
    </location>
</feature>
<feature type="compositionally biased region" description="Pro residues" evidence="1">
    <location>
        <begin position="15"/>
        <end position="25"/>
    </location>
</feature>
<dbReference type="PANTHER" id="PTHR10900">
    <property type="entry name" value="PERIOSTIN-RELATED"/>
    <property type="match status" value="1"/>
</dbReference>
<feature type="domain" description="FAS1" evidence="2">
    <location>
        <begin position="35"/>
        <end position="165"/>
    </location>
</feature>
<dbReference type="Proteomes" id="UP001219901">
    <property type="component" value="Chromosome"/>
</dbReference>